<dbReference type="RefSeq" id="WP_248631233.1">
    <property type="nucleotide sequence ID" value="NZ_JALPTH010000001.1"/>
</dbReference>
<evidence type="ECO:0000313" key="8">
    <source>
        <dbReference type="Proteomes" id="UP001522868"/>
    </source>
</evidence>
<evidence type="ECO:0000256" key="3">
    <source>
        <dbReference type="ARBA" id="ARBA00022723"/>
    </source>
</evidence>
<dbReference type="HAMAP" id="MF_00213">
    <property type="entry name" value="HypA_HybF"/>
    <property type="match status" value="1"/>
</dbReference>
<feature type="binding site" evidence="5">
    <location>
        <position position="76"/>
    </location>
    <ligand>
        <name>Zn(2+)</name>
        <dbReference type="ChEBI" id="CHEBI:29105"/>
    </ligand>
</feature>
<dbReference type="Proteomes" id="UP001522868">
    <property type="component" value="Unassembled WGS sequence"/>
</dbReference>
<evidence type="ECO:0000256" key="1">
    <source>
        <dbReference type="ARBA" id="ARBA00010748"/>
    </source>
</evidence>
<gene>
    <name evidence="5" type="primary">hypA</name>
    <name evidence="7" type="ORF">M1O15_01165</name>
</gene>
<protein>
    <recommendedName>
        <fullName evidence="5">Hydrogenase maturation factor HypA</fullName>
    </recommendedName>
</protein>
<accession>A0ABT0I406</accession>
<evidence type="ECO:0000313" key="7">
    <source>
        <dbReference type="EMBL" id="MCK8676044.1"/>
    </source>
</evidence>
<dbReference type="PANTHER" id="PTHR34535:SF3">
    <property type="entry name" value="HYDROGENASE MATURATION FACTOR HYPA"/>
    <property type="match status" value="1"/>
</dbReference>
<evidence type="ECO:0000256" key="5">
    <source>
        <dbReference type="HAMAP-Rule" id="MF_00213"/>
    </source>
</evidence>
<dbReference type="InterPro" id="IPR020538">
    <property type="entry name" value="Hydgase_Ni_incorp_HypA/HybF_CS"/>
</dbReference>
<name>A0ABT0I406_9ACTN</name>
<comment type="caution">
    <text evidence="7">The sequence shown here is derived from an EMBL/GenBank/DDBJ whole genome shotgun (WGS) entry which is preliminary data.</text>
</comment>
<keyword evidence="8" id="KW-1185">Reference proteome</keyword>
<feature type="binding site" evidence="5">
    <location>
        <position position="2"/>
    </location>
    <ligand>
        <name>Ni(2+)</name>
        <dbReference type="ChEBI" id="CHEBI:49786"/>
    </ligand>
</feature>
<dbReference type="PROSITE" id="PS01249">
    <property type="entry name" value="HYPA"/>
    <property type="match status" value="1"/>
</dbReference>
<feature type="binding site" evidence="5">
    <location>
        <position position="90"/>
    </location>
    <ligand>
        <name>Zn(2+)</name>
        <dbReference type="ChEBI" id="CHEBI:29105"/>
    </ligand>
</feature>
<proteinExistence type="inferred from homology"/>
<dbReference type="PANTHER" id="PTHR34535">
    <property type="entry name" value="HYDROGENASE MATURATION FACTOR HYPA"/>
    <property type="match status" value="1"/>
</dbReference>
<evidence type="ECO:0000256" key="4">
    <source>
        <dbReference type="ARBA" id="ARBA00022833"/>
    </source>
</evidence>
<sequence>MHELSIAVAAISQIEEAAERHGADRVAVVRLRIGELSGVVPEALRFSFGIAAEATRLAGARLEIETVEGRARCPVCGREAPTGVPPALWCAPCGAARDVLSGRELEIARVELDDTPVSEDAGASDATGATGVTGATRKVNPADLTRKANHVPHR</sequence>
<dbReference type="InterPro" id="IPR000688">
    <property type="entry name" value="HypA/HybF"/>
</dbReference>
<feature type="compositionally biased region" description="Low complexity" evidence="6">
    <location>
        <begin position="121"/>
        <end position="136"/>
    </location>
</feature>
<keyword evidence="2 5" id="KW-0533">Nickel</keyword>
<organism evidence="7 8">
    <name type="scientific">Streptomyces lichenis</name>
    <dbReference type="NCBI Taxonomy" id="2306967"/>
    <lineage>
        <taxon>Bacteria</taxon>
        <taxon>Bacillati</taxon>
        <taxon>Actinomycetota</taxon>
        <taxon>Actinomycetes</taxon>
        <taxon>Kitasatosporales</taxon>
        <taxon>Streptomycetaceae</taxon>
        <taxon>Streptomyces</taxon>
    </lineage>
</organism>
<feature type="region of interest" description="Disordered" evidence="6">
    <location>
        <begin position="116"/>
        <end position="154"/>
    </location>
</feature>
<comment type="similarity">
    <text evidence="1 5">Belongs to the HypA/HybF family.</text>
</comment>
<comment type="function">
    <text evidence="5">Involved in the maturation of [NiFe] hydrogenases. Required for nickel insertion into the metal center of the hydrogenase.</text>
</comment>
<keyword evidence="4 5" id="KW-0862">Zinc</keyword>
<reference evidence="7 8" key="1">
    <citation type="submission" date="2022-04" db="EMBL/GenBank/DDBJ databases">
        <title>Streptomyces sp. nov. LCR6-01 isolated from Lichen of Dirinaria sp.</title>
        <authorList>
            <person name="Kanchanasin P."/>
            <person name="Tanasupawat S."/>
            <person name="Phongsopitanun W."/>
        </authorList>
    </citation>
    <scope>NUCLEOTIDE SEQUENCE [LARGE SCALE GENOMIC DNA]</scope>
    <source>
        <strain evidence="7 8">LCR6-01</strain>
    </source>
</reference>
<evidence type="ECO:0000256" key="2">
    <source>
        <dbReference type="ARBA" id="ARBA00022596"/>
    </source>
</evidence>
<feature type="binding site" evidence="5">
    <location>
        <position position="93"/>
    </location>
    <ligand>
        <name>Zn(2+)</name>
        <dbReference type="ChEBI" id="CHEBI:29105"/>
    </ligand>
</feature>
<keyword evidence="3 5" id="KW-0479">Metal-binding</keyword>
<dbReference type="Gene3D" id="3.30.2320.80">
    <property type="match status" value="1"/>
</dbReference>
<evidence type="ECO:0000256" key="6">
    <source>
        <dbReference type="SAM" id="MobiDB-lite"/>
    </source>
</evidence>
<dbReference type="EMBL" id="JALPTH010000001">
    <property type="protein sequence ID" value="MCK8676044.1"/>
    <property type="molecule type" value="Genomic_DNA"/>
</dbReference>
<feature type="binding site" evidence="5">
    <location>
        <position position="73"/>
    </location>
    <ligand>
        <name>Zn(2+)</name>
        <dbReference type="ChEBI" id="CHEBI:29105"/>
    </ligand>
</feature>
<dbReference type="Pfam" id="PF01155">
    <property type="entry name" value="HypA"/>
    <property type="match status" value="1"/>
</dbReference>